<evidence type="ECO:0000256" key="1">
    <source>
        <dbReference type="SAM" id="SignalP"/>
    </source>
</evidence>
<proteinExistence type="predicted"/>
<feature type="chain" id="PRO_5022123478" evidence="1">
    <location>
        <begin position="22"/>
        <end position="207"/>
    </location>
</feature>
<dbReference type="Proteomes" id="UP000316426">
    <property type="component" value="Chromosome"/>
</dbReference>
<accession>A0A518K2C7</accession>
<gene>
    <name evidence="2" type="ORF">Spa11_01320</name>
</gene>
<reference evidence="2 3" key="1">
    <citation type="submission" date="2019-02" db="EMBL/GenBank/DDBJ databases">
        <title>Deep-cultivation of Planctomycetes and their phenomic and genomic characterization uncovers novel biology.</title>
        <authorList>
            <person name="Wiegand S."/>
            <person name="Jogler M."/>
            <person name="Boedeker C."/>
            <person name="Pinto D."/>
            <person name="Vollmers J."/>
            <person name="Rivas-Marin E."/>
            <person name="Kohn T."/>
            <person name="Peeters S.H."/>
            <person name="Heuer A."/>
            <person name="Rast P."/>
            <person name="Oberbeckmann S."/>
            <person name="Bunk B."/>
            <person name="Jeske O."/>
            <person name="Meyerdierks A."/>
            <person name="Storesund J.E."/>
            <person name="Kallscheuer N."/>
            <person name="Luecker S."/>
            <person name="Lage O.M."/>
            <person name="Pohl T."/>
            <person name="Merkel B.J."/>
            <person name="Hornburger P."/>
            <person name="Mueller R.-W."/>
            <person name="Bruemmer F."/>
            <person name="Labrenz M."/>
            <person name="Spormann A.M."/>
            <person name="Op den Camp H."/>
            <person name="Overmann J."/>
            <person name="Amann R."/>
            <person name="Jetten M.S.M."/>
            <person name="Mascher T."/>
            <person name="Medema M.H."/>
            <person name="Devos D.P."/>
            <person name="Kaster A.-K."/>
            <person name="Ovreas L."/>
            <person name="Rohde M."/>
            <person name="Galperin M.Y."/>
            <person name="Jogler C."/>
        </authorList>
    </citation>
    <scope>NUCLEOTIDE SEQUENCE [LARGE SCALE GENOMIC DNA]</scope>
    <source>
        <strain evidence="2 3">Spa11</strain>
    </source>
</reference>
<keyword evidence="1" id="KW-0732">Signal</keyword>
<evidence type="ECO:0000313" key="2">
    <source>
        <dbReference type="EMBL" id="QDV71963.1"/>
    </source>
</evidence>
<dbReference type="EMBL" id="CP036349">
    <property type="protein sequence ID" value="QDV71963.1"/>
    <property type="molecule type" value="Genomic_DNA"/>
</dbReference>
<sequence length="207" mass="22189" precursor="true">MRPLLTLAATIVAALSNPVLAGEVLQNPAAPQGQVELPPSTDQIEQVVYGAPGCCSCCEAKCGCTKYARIVCEMKKVPRYEWECECENVCTLVPAKKIGWSFPSLGSLFGCCDDADCSDECADGCCEGGECGCDRPRLGCCRVRRSPVLKEYTVEVPVYKCVVEYCCPECGDPLTSNKGNAAAIAEQEKKASVRVATLPRHTVGYAE</sequence>
<keyword evidence="3" id="KW-1185">Reference proteome</keyword>
<organism evidence="2 3">
    <name type="scientific">Botrimarina mediterranea</name>
    <dbReference type="NCBI Taxonomy" id="2528022"/>
    <lineage>
        <taxon>Bacteria</taxon>
        <taxon>Pseudomonadati</taxon>
        <taxon>Planctomycetota</taxon>
        <taxon>Planctomycetia</taxon>
        <taxon>Pirellulales</taxon>
        <taxon>Lacipirellulaceae</taxon>
        <taxon>Botrimarina</taxon>
    </lineage>
</organism>
<name>A0A518K2C7_9BACT</name>
<dbReference type="KEGG" id="bmei:Spa11_01320"/>
<evidence type="ECO:0000313" key="3">
    <source>
        <dbReference type="Proteomes" id="UP000316426"/>
    </source>
</evidence>
<protein>
    <submittedName>
        <fullName evidence="2">Uncharacterized protein</fullName>
    </submittedName>
</protein>
<dbReference type="RefSeq" id="WP_145105402.1">
    <property type="nucleotide sequence ID" value="NZ_CP036349.1"/>
</dbReference>
<dbReference type="AlphaFoldDB" id="A0A518K2C7"/>
<feature type="signal peptide" evidence="1">
    <location>
        <begin position="1"/>
        <end position="21"/>
    </location>
</feature>